<evidence type="ECO:0000313" key="2">
    <source>
        <dbReference type="EMBL" id="KAF4035999.1"/>
    </source>
</evidence>
<accession>A0A833T300</accession>
<name>A0A833T300_PHYIN</name>
<evidence type="ECO:0000313" key="3">
    <source>
        <dbReference type="Proteomes" id="UP000602510"/>
    </source>
</evidence>
<keyword evidence="3" id="KW-1185">Reference proteome</keyword>
<gene>
    <name evidence="2" type="ORF">GN244_ATG11998</name>
</gene>
<protein>
    <submittedName>
        <fullName evidence="2">Uncharacterized protein</fullName>
    </submittedName>
</protein>
<feature type="region of interest" description="Disordered" evidence="1">
    <location>
        <begin position="60"/>
        <end position="97"/>
    </location>
</feature>
<comment type="caution">
    <text evidence="2">The sequence shown here is derived from an EMBL/GenBank/DDBJ whole genome shotgun (WGS) entry which is preliminary data.</text>
</comment>
<dbReference type="Proteomes" id="UP000602510">
    <property type="component" value="Unassembled WGS sequence"/>
</dbReference>
<proteinExistence type="predicted"/>
<organism evidence="2 3">
    <name type="scientific">Phytophthora infestans</name>
    <name type="common">Potato late blight agent</name>
    <name type="synonym">Botrytis infestans</name>
    <dbReference type="NCBI Taxonomy" id="4787"/>
    <lineage>
        <taxon>Eukaryota</taxon>
        <taxon>Sar</taxon>
        <taxon>Stramenopiles</taxon>
        <taxon>Oomycota</taxon>
        <taxon>Peronosporomycetes</taxon>
        <taxon>Peronosporales</taxon>
        <taxon>Peronosporaceae</taxon>
        <taxon>Phytophthora</taxon>
    </lineage>
</organism>
<evidence type="ECO:0000256" key="1">
    <source>
        <dbReference type="SAM" id="MobiDB-lite"/>
    </source>
</evidence>
<sequence length="120" mass="13260">MASPTTSEKLRCGVGFNCVISREAIVDKLIAVDKEEDRSEEEMIGDSEAFFTETFVSGIGDQKSVRDGGDSEDDNDEDVIGTNHMDPTILESEQSQVLDTCVENEVRDRVQDIGVRSIEK</sequence>
<dbReference type="AlphaFoldDB" id="A0A833T300"/>
<feature type="compositionally biased region" description="Acidic residues" evidence="1">
    <location>
        <begin position="70"/>
        <end position="79"/>
    </location>
</feature>
<dbReference type="EMBL" id="WSZM01000286">
    <property type="protein sequence ID" value="KAF4035999.1"/>
    <property type="molecule type" value="Genomic_DNA"/>
</dbReference>
<reference evidence="2" key="1">
    <citation type="submission" date="2020-04" db="EMBL/GenBank/DDBJ databases">
        <title>Hybrid Assembly of Korean Phytophthora infestans isolates.</title>
        <authorList>
            <person name="Prokchorchik M."/>
            <person name="Lee Y."/>
            <person name="Seo J."/>
            <person name="Cho J.-H."/>
            <person name="Park Y.-E."/>
            <person name="Jang D.-C."/>
            <person name="Im J.-S."/>
            <person name="Choi J.-G."/>
            <person name="Park H.-J."/>
            <person name="Lee G.-B."/>
            <person name="Lee Y.-G."/>
            <person name="Hong S.-Y."/>
            <person name="Cho K."/>
            <person name="Sohn K.H."/>
        </authorList>
    </citation>
    <scope>NUCLEOTIDE SEQUENCE</scope>
    <source>
        <strain evidence="2">KR_1_A1</strain>
    </source>
</reference>